<evidence type="ECO:0000313" key="5">
    <source>
        <dbReference type="EMBL" id="PIZ39509.1"/>
    </source>
</evidence>
<dbReference type="PANTHER" id="PTHR43429">
    <property type="entry name" value="PYRIDINE NUCLEOTIDE-DISULFIDE OXIDOREDUCTASE DOMAIN-CONTAINING"/>
    <property type="match status" value="1"/>
</dbReference>
<name>A0A2M7T8E4_9ACTN</name>
<organism evidence="5 6">
    <name type="scientific">Candidatus Aquicultor secundus</name>
    <dbReference type="NCBI Taxonomy" id="1973895"/>
    <lineage>
        <taxon>Bacteria</taxon>
        <taxon>Bacillati</taxon>
        <taxon>Actinomycetota</taxon>
        <taxon>Candidatus Aquicultoria</taxon>
        <taxon>Candidatus Aquicultorales</taxon>
        <taxon>Candidatus Aquicultoraceae</taxon>
        <taxon>Candidatus Aquicultor</taxon>
    </lineage>
</organism>
<dbReference type="InterPro" id="IPR023753">
    <property type="entry name" value="FAD/NAD-binding_dom"/>
</dbReference>
<evidence type="ECO:0000256" key="3">
    <source>
        <dbReference type="ARBA" id="ARBA00022827"/>
    </source>
</evidence>
<evidence type="ECO:0000256" key="2">
    <source>
        <dbReference type="ARBA" id="ARBA00022630"/>
    </source>
</evidence>
<dbReference type="EMBL" id="PFNG01000119">
    <property type="protein sequence ID" value="PIZ39509.1"/>
    <property type="molecule type" value="Genomic_DNA"/>
</dbReference>
<dbReference type="AlphaFoldDB" id="A0A2M7T8E4"/>
<dbReference type="Proteomes" id="UP000230956">
    <property type="component" value="Unassembled WGS sequence"/>
</dbReference>
<dbReference type="RefSeq" id="WP_286976456.1">
    <property type="nucleotide sequence ID" value="NZ_PFNG01000119.1"/>
</dbReference>
<dbReference type="SUPFAM" id="SSF51905">
    <property type="entry name" value="FAD/NAD(P)-binding domain"/>
    <property type="match status" value="1"/>
</dbReference>
<protein>
    <submittedName>
        <fullName evidence="5">NAD(P)/FAD-dependent oxidoreductase</fullName>
    </submittedName>
</protein>
<dbReference type="InterPro" id="IPR050260">
    <property type="entry name" value="FAD-bd_OxRdtase"/>
</dbReference>
<dbReference type="GO" id="GO:0016491">
    <property type="term" value="F:oxidoreductase activity"/>
    <property type="evidence" value="ECO:0007669"/>
    <property type="project" value="InterPro"/>
</dbReference>
<dbReference type="Pfam" id="PF07992">
    <property type="entry name" value="Pyr_redox_2"/>
    <property type="match status" value="1"/>
</dbReference>
<feature type="domain" description="FAD/NAD(P)-binding" evidence="4">
    <location>
        <begin position="2"/>
        <end position="92"/>
    </location>
</feature>
<accession>A0A2M7T8E4</accession>
<evidence type="ECO:0000313" key="6">
    <source>
        <dbReference type="Proteomes" id="UP000230956"/>
    </source>
</evidence>
<evidence type="ECO:0000259" key="4">
    <source>
        <dbReference type="Pfam" id="PF07992"/>
    </source>
</evidence>
<reference evidence="6" key="1">
    <citation type="submission" date="2017-09" db="EMBL/GenBank/DDBJ databases">
        <title>Depth-based differentiation of microbial function through sediment-hosted aquifers and enrichment of novel symbionts in the deep terrestrial subsurface.</title>
        <authorList>
            <person name="Probst A.J."/>
            <person name="Ladd B."/>
            <person name="Jarett J.K."/>
            <person name="Geller-Mcgrath D.E."/>
            <person name="Sieber C.M.K."/>
            <person name="Emerson J.B."/>
            <person name="Anantharaman K."/>
            <person name="Thomas B.C."/>
            <person name="Malmstrom R."/>
            <person name="Stieglmeier M."/>
            <person name="Klingl A."/>
            <person name="Woyke T."/>
            <person name="Ryan C.M."/>
            <person name="Banfield J.F."/>
        </authorList>
    </citation>
    <scope>NUCLEOTIDE SEQUENCE [LARGE SCALE GENOMIC DNA]</scope>
</reference>
<dbReference type="InterPro" id="IPR036188">
    <property type="entry name" value="FAD/NAD-bd_sf"/>
</dbReference>
<evidence type="ECO:0000256" key="1">
    <source>
        <dbReference type="ARBA" id="ARBA00001974"/>
    </source>
</evidence>
<keyword evidence="2" id="KW-0285">Flavoprotein</keyword>
<comment type="caution">
    <text evidence="5">The sequence shown here is derived from an EMBL/GenBank/DDBJ whole genome shotgun (WGS) entry which is preliminary data.</text>
</comment>
<proteinExistence type="predicted"/>
<sequence length="94" mass="10329">MSYVIIGNSVAAVGAIEAIRKVDKEIRITVISDEPYSVYSRPLISEYLAGQVKEDMMGYRDPGFYEKNGVTAMLGKRVTAIDPAKKSVKLDNGE</sequence>
<feature type="non-terminal residue" evidence="5">
    <location>
        <position position="94"/>
    </location>
</feature>
<dbReference type="PANTHER" id="PTHR43429:SF3">
    <property type="entry name" value="NITRITE REDUCTASE [NAD(P)H]"/>
    <property type="match status" value="1"/>
</dbReference>
<gene>
    <name evidence="5" type="ORF">COY37_04800</name>
</gene>
<dbReference type="Gene3D" id="3.50.50.60">
    <property type="entry name" value="FAD/NAD(P)-binding domain"/>
    <property type="match status" value="1"/>
</dbReference>
<comment type="cofactor">
    <cofactor evidence="1">
        <name>FAD</name>
        <dbReference type="ChEBI" id="CHEBI:57692"/>
    </cofactor>
</comment>
<keyword evidence="3" id="KW-0274">FAD</keyword>